<evidence type="ECO:0000256" key="3">
    <source>
        <dbReference type="SAM" id="Coils"/>
    </source>
</evidence>
<dbReference type="Pfam" id="PF10145">
    <property type="entry name" value="PhageMin_Tail"/>
    <property type="match status" value="1"/>
</dbReference>
<evidence type="ECO:0000313" key="6">
    <source>
        <dbReference type="EMBL" id="DAD92557.1"/>
    </source>
</evidence>
<dbReference type="InterPro" id="IPR010090">
    <property type="entry name" value="Phage_tape_meas"/>
</dbReference>
<evidence type="ECO:0000256" key="4">
    <source>
        <dbReference type="SAM" id="Phobius"/>
    </source>
</evidence>
<feature type="transmembrane region" description="Helical" evidence="4">
    <location>
        <begin position="705"/>
        <end position="733"/>
    </location>
</feature>
<keyword evidence="2" id="KW-1188">Viral release from host cell</keyword>
<name>A0A8S5NCL6_9CAUD</name>
<evidence type="ECO:0000256" key="2">
    <source>
        <dbReference type="ARBA" id="ARBA00022612"/>
    </source>
</evidence>
<dbReference type="EMBL" id="BK015139">
    <property type="protein sequence ID" value="DAD92557.1"/>
    <property type="molecule type" value="Genomic_DNA"/>
</dbReference>
<evidence type="ECO:0000256" key="1">
    <source>
        <dbReference type="ARBA" id="ARBA00022465"/>
    </source>
</evidence>
<keyword evidence="4" id="KW-1133">Transmembrane helix</keyword>
<sequence length="1015" mass="110500">MASRRNTIKTNIEANSEGFIQAMDEVKRSLASTRIEFKNINEIMKTSGNTVSDLTDHKKLLQRELDLTKNRLDVLNKGLEESIRINGEDSEATRIAREEVQKAQTHYLSLKNALKEVNEKLDEQTFSLKNVSDTFGKVSDVAGKFATKVRWLSAGSASLLGLSAKTAIDFEDAFVGVQKTVEGTDAELEKIRKDIMLLSNKIPIATTELFELAEEAGQLGIATKDITNFTETMAKLGSATNLSATEAGEAIATFVNVMGTLPENYERIGSVIVKLGNNSKATESDIMAMAQRMSGAAATLGMTESSVFGLATALSSVGLEAEMGGTAISRVMNDFNRAASGVETKYGTLAQYAEICGMSTKQFADTVKNNAGEALKQFVIGLGDSNRTGKGTIQLLSDLGVNEVRLTDTMLRLANASGTVDEYMKMADEEWIKNTALTTEASKKYADTASQIQIAKNKLGELADKFGQAMLPTINSFLDKAGKVIDWFGNLSEGSKKTITSLLLFTATLWPIAKGVKGITGTAKDITSWIYKFQQSEKAMSAVSSGMSTLGTVGKSVFGVLKTGISSLFSLVAANPWILAITAVIAAIVLLWNKCEWFRNLVTGAFEAIKNFITPIFETIKTTVGEAWNYMIETLQPVLDSLFNMFNSAWELIKTIWDLVAPYFQAIWEGIQQVFSVVAQVLGGFFQVAWSYIKVVWDVAVQYFQLIWTGISAVFSVVKTVIGGAFQVAWAYIKTVWDAVTGYFKAIFDTIAGIFDAVKAVLHGDFSGAWEAIKGVVGTWKDYFANVWNNIKNVFSKVGDFFKNTFSAAWNAIKSVFSGVGSFFSGIWNTIKSVFTGIAQTVGNAMSSVFKSAVNGLIGVAERVLNTPIRAINTAIGILNKVPGVSIGKINEFSLPRMERGGVLEKGARTIIAGENGAEAIVPLENNTKWINRVAEQFKTSFIETMGLNTNYVEQSVGTSYTDEYLDRAVSLLERILDKPSNTYLDGRKISESTAQTDDVASGDLLEKLERGWAT</sequence>
<reference evidence="6" key="1">
    <citation type="journal article" date="2021" name="Proc. Natl. Acad. Sci. U.S.A.">
        <title>A Catalog of Tens of Thousands of Viruses from Human Metagenomes Reveals Hidden Associations with Chronic Diseases.</title>
        <authorList>
            <person name="Tisza M.J."/>
            <person name="Buck C.B."/>
        </authorList>
    </citation>
    <scope>NUCLEOTIDE SEQUENCE</scope>
    <source>
        <strain evidence="6">CtUse40</strain>
    </source>
</reference>
<protein>
    <submittedName>
        <fullName evidence="6">Minor tail protein</fullName>
    </submittedName>
</protein>
<dbReference type="PANTHER" id="PTHR37813:SF1">
    <property type="entry name" value="FELS-2 PROPHAGE PROTEIN"/>
    <property type="match status" value="1"/>
</dbReference>
<feature type="transmembrane region" description="Helical" evidence="4">
    <location>
        <begin position="674"/>
        <end position="693"/>
    </location>
</feature>
<dbReference type="SUPFAM" id="SSF48371">
    <property type="entry name" value="ARM repeat"/>
    <property type="match status" value="1"/>
</dbReference>
<accession>A0A8S5NCL6</accession>
<evidence type="ECO:0000259" key="5">
    <source>
        <dbReference type="Pfam" id="PF10145"/>
    </source>
</evidence>
<dbReference type="Gene3D" id="1.20.120.20">
    <property type="entry name" value="Apolipoprotein"/>
    <property type="match status" value="1"/>
</dbReference>
<keyword evidence="3" id="KW-0175">Coiled coil</keyword>
<dbReference type="PANTHER" id="PTHR37813">
    <property type="entry name" value="FELS-2 PROPHAGE PROTEIN"/>
    <property type="match status" value="1"/>
</dbReference>
<keyword evidence="4" id="KW-0812">Transmembrane</keyword>
<keyword evidence="1" id="KW-1245">Viral tail assembly</keyword>
<feature type="transmembrane region" description="Helical" evidence="4">
    <location>
        <begin position="568"/>
        <end position="592"/>
    </location>
</feature>
<keyword evidence="4" id="KW-0472">Membrane</keyword>
<dbReference type="GO" id="GO:0098003">
    <property type="term" value="P:viral tail assembly"/>
    <property type="evidence" value="ECO:0007669"/>
    <property type="project" value="UniProtKB-KW"/>
</dbReference>
<dbReference type="InterPro" id="IPR016024">
    <property type="entry name" value="ARM-type_fold"/>
</dbReference>
<organism evidence="6">
    <name type="scientific">Siphoviridae sp. ctUse40</name>
    <dbReference type="NCBI Taxonomy" id="2826356"/>
    <lineage>
        <taxon>Viruses</taxon>
        <taxon>Duplodnaviria</taxon>
        <taxon>Heunggongvirae</taxon>
        <taxon>Uroviricota</taxon>
        <taxon>Caudoviricetes</taxon>
    </lineage>
</organism>
<proteinExistence type="predicted"/>
<dbReference type="NCBIfam" id="TIGR01760">
    <property type="entry name" value="tape_meas_TP901"/>
    <property type="match status" value="1"/>
</dbReference>
<feature type="coiled-coil region" evidence="3">
    <location>
        <begin position="51"/>
        <end position="120"/>
    </location>
</feature>
<feature type="domain" description="Phage tail tape measure protein" evidence="5">
    <location>
        <begin position="193"/>
        <end position="385"/>
    </location>
</feature>